<accession>A0A8S2FE94</accession>
<dbReference type="PANTHER" id="PTHR11365">
    <property type="entry name" value="5-OXOPROLINASE RELATED"/>
    <property type="match status" value="1"/>
</dbReference>
<dbReference type="GO" id="GO:0017168">
    <property type="term" value="F:5-oxoprolinase (ATP-hydrolyzing) activity"/>
    <property type="evidence" value="ECO:0007669"/>
    <property type="project" value="TreeGrafter"/>
</dbReference>
<dbReference type="Proteomes" id="UP000677228">
    <property type="component" value="Unassembled WGS sequence"/>
</dbReference>
<dbReference type="EMBL" id="CAJNOK010028866">
    <property type="protein sequence ID" value="CAF1440491.1"/>
    <property type="molecule type" value="Genomic_DNA"/>
</dbReference>
<evidence type="ECO:0000313" key="4">
    <source>
        <dbReference type="Proteomes" id="UP000677228"/>
    </source>
</evidence>
<comment type="caution">
    <text evidence="2">The sequence shown here is derived from an EMBL/GenBank/DDBJ whole genome shotgun (WGS) entry which is preliminary data.</text>
</comment>
<dbReference type="InterPro" id="IPR003692">
    <property type="entry name" value="Hydantoinase_B"/>
</dbReference>
<dbReference type="GO" id="GO:0006749">
    <property type="term" value="P:glutathione metabolic process"/>
    <property type="evidence" value="ECO:0007669"/>
    <property type="project" value="TreeGrafter"/>
</dbReference>
<proteinExistence type="predicted"/>
<reference evidence="2" key="1">
    <citation type="submission" date="2021-02" db="EMBL/GenBank/DDBJ databases">
        <authorList>
            <person name="Nowell W R."/>
        </authorList>
    </citation>
    <scope>NUCLEOTIDE SEQUENCE</scope>
</reference>
<evidence type="ECO:0000313" key="2">
    <source>
        <dbReference type="EMBL" id="CAF1440491.1"/>
    </source>
</evidence>
<dbReference type="Pfam" id="PF02538">
    <property type="entry name" value="Hydantoinase_B"/>
    <property type="match status" value="1"/>
</dbReference>
<dbReference type="Proteomes" id="UP000682733">
    <property type="component" value="Unassembled WGS sequence"/>
</dbReference>
<dbReference type="GO" id="GO:0005829">
    <property type="term" value="C:cytosol"/>
    <property type="evidence" value="ECO:0007669"/>
    <property type="project" value="TreeGrafter"/>
</dbReference>
<feature type="domain" description="Hydantoinase B/oxoprolinase" evidence="1">
    <location>
        <begin position="1"/>
        <end position="79"/>
    </location>
</feature>
<organism evidence="2 4">
    <name type="scientific">Didymodactylos carnosus</name>
    <dbReference type="NCBI Taxonomy" id="1234261"/>
    <lineage>
        <taxon>Eukaryota</taxon>
        <taxon>Metazoa</taxon>
        <taxon>Spiralia</taxon>
        <taxon>Gnathifera</taxon>
        <taxon>Rotifera</taxon>
        <taxon>Eurotatoria</taxon>
        <taxon>Bdelloidea</taxon>
        <taxon>Philodinida</taxon>
        <taxon>Philodinidae</taxon>
        <taxon>Didymodactylos</taxon>
    </lineage>
</organism>
<protein>
    <recommendedName>
        <fullName evidence="1">Hydantoinase B/oxoprolinase domain-containing protein</fullName>
    </recommendedName>
</protein>
<sequence>FCLRPQSRANGKFRGGDGVDRQILFRRSMALSILTERHVHQPYGLNAGENGQCGKNLLKRVDGRLVNLDGKSSVQMEPGVSHLKIEYQRNE</sequence>
<dbReference type="AlphaFoldDB" id="A0A8S2FE94"/>
<dbReference type="InterPro" id="IPR045079">
    <property type="entry name" value="Oxoprolinase-like"/>
</dbReference>
<feature type="non-terminal residue" evidence="2">
    <location>
        <position position="1"/>
    </location>
</feature>
<dbReference type="PANTHER" id="PTHR11365:SF2">
    <property type="entry name" value="5-OXOPROLINASE"/>
    <property type="match status" value="1"/>
</dbReference>
<gene>
    <name evidence="2" type="ORF">OVA965_LOCUS34420</name>
    <name evidence="3" type="ORF">TMI583_LOCUS35336</name>
</gene>
<evidence type="ECO:0000313" key="3">
    <source>
        <dbReference type="EMBL" id="CAF4236826.1"/>
    </source>
</evidence>
<name>A0A8S2FE94_9BILA</name>
<evidence type="ECO:0000259" key="1">
    <source>
        <dbReference type="Pfam" id="PF02538"/>
    </source>
</evidence>
<dbReference type="EMBL" id="CAJOBA010050667">
    <property type="protein sequence ID" value="CAF4236826.1"/>
    <property type="molecule type" value="Genomic_DNA"/>
</dbReference>